<comment type="catalytic activity">
    <reaction evidence="1 10">
        <text>ATP + protein L-histidine = ADP + protein N-phospho-L-histidine.</text>
        <dbReference type="EC" id="2.7.13.3"/>
    </reaction>
</comment>
<dbReference type="InterPro" id="IPR003594">
    <property type="entry name" value="HATPase_dom"/>
</dbReference>
<dbReference type="Pfam" id="PF07689">
    <property type="entry name" value="KaiB"/>
    <property type="match status" value="1"/>
</dbReference>
<dbReference type="Pfam" id="PF00512">
    <property type="entry name" value="HisKA"/>
    <property type="match status" value="1"/>
</dbReference>
<comment type="subunit">
    <text evidence="10">Homooligomerizes. Interacts with KaiC. Participates in the KaiABC clock complex, whose core is composed of a KaiC homohexamer, 6 KaiB and up to 6 KaiA dimers. SasA and KaiB(fs) compete to bind to KaiC.</text>
</comment>
<dbReference type="Proteomes" id="UP000514713">
    <property type="component" value="Chromosome"/>
</dbReference>
<dbReference type="PANTHER" id="PTHR43711:SF26">
    <property type="entry name" value="SENSOR HISTIDINE KINASE RCSC"/>
    <property type="match status" value="1"/>
</dbReference>
<evidence type="ECO:0000256" key="7">
    <source>
        <dbReference type="ARBA" id="ARBA00023012"/>
    </source>
</evidence>
<feature type="modified residue" description="Phosphohistidine; by autocatalysis" evidence="10">
    <location>
        <position position="178"/>
    </location>
</feature>
<dbReference type="SMART" id="SM01248">
    <property type="entry name" value="KaiB"/>
    <property type="match status" value="1"/>
</dbReference>
<dbReference type="PRINTS" id="PR00344">
    <property type="entry name" value="BCTRLSENSOR"/>
</dbReference>
<comment type="function">
    <text evidence="9">Photoreceptor which exists in two forms that are reversibly interconvertible by light: the R form that absorbs maximally in the red region of the spectrum and the FR form that absorbs maximally in the far-red region.</text>
</comment>
<evidence type="ECO:0000256" key="5">
    <source>
        <dbReference type="ARBA" id="ARBA00022777"/>
    </source>
</evidence>
<keyword evidence="7 10" id="KW-0902">Two-component regulatory system</keyword>
<name>A0A7D7LGA4_9NOSO</name>
<dbReference type="FunFam" id="3.30.565.10:FF:000006">
    <property type="entry name" value="Sensor histidine kinase WalK"/>
    <property type="match status" value="1"/>
</dbReference>
<dbReference type="SUPFAM" id="SSF52833">
    <property type="entry name" value="Thioredoxin-like"/>
    <property type="match status" value="1"/>
</dbReference>
<dbReference type="InterPro" id="IPR023527">
    <property type="entry name" value="Kinase_SasA"/>
</dbReference>
<dbReference type="HAMAP" id="MF_01837">
    <property type="entry name" value="Kinase_SasA"/>
    <property type="match status" value="1"/>
</dbReference>
<gene>
    <name evidence="10" type="primary">sasA</name>
    <name evidence="13" type="ORF">HUN01_21040</name>
</gene>
<reference evidence="14" key="1">
    <citation type="submission" date="2020-06" db="EMBL/GenBank/DDBJ databases">
        <title>Nostoc edaphicum CCNP1411 genome.</title>
        <authorList>
            <person name="Fidor A."/>
            <person name="Grabski M."/>
            <person name="Gawor J."/>
            <person name="Gromadka R."/>
            <person name="Wegrzyn G."/>
            <person name="Mazur-Marzec H."/>
        </authorList>
    </citation>
    <scope>NUCLEOTIDE SEQUENCE [LARGE SCALE GENOMIC DNA]</scope>
    <source>
        <strain evidence="14">CCNP1411</strain>
    </source>
</reference>
<keyword evidence="14" id="KW-1185">Reference proteome</keyword>
<evidence type="ECO:0000256" key="1">
    <source>
        <dbReference type="ARBA" id="ARBA00000085"/>
    </source>
</evidence>
<evidence type="ECO:0000256" key="2">
    <source>
        <dbReference type="ARBA" id="ARBA00022553"/>
    </source>
</evidence>
<dbReference type="InterPro" id="IPR003661">
    <property type="entry name" value="HisK_dim/P_dom"/>
</dbReference>
<dbReference type="Gene3D" id="1.10.287.130">
    <property type="match status" value="1"/>
</dbReference>
<dbReference type="GO" id="GO:0000155">
    <property type="term" value="F:phosphorelay sensor kinase activity"/>
    <property type="evidence" value="ECO:0007669"/>
    <property type="project" value="InterPro"/>
</dbReference>
<dbReference type="KEGG" id="ned:HUN01_21040"/>
<dbReference type="GO" id="GO:0005524">
    <property type="term" value="F:ATP binding"/>
    <property type="evidence" value="ECO:0007669"/>
    <property type="project" value="UniProtKB-KW"/>
</dbReference>
<dbReference type="Pfam" id="PF02518">
    <property type="entry name" value="HATPase_c"/>
    <property type="match status" value="1"/>
</dbReference>
<evidence type="ECO:0000256" key="10">
    <source>
        <dbReference type="HAMAP-Rule" id="MF_01837"/>
    </source>
</evidence>
<dbReference type="EC" id="2.7.13.3" evidence="10"/>
<dbReference type="InterPro" id="IPR036249">
    <property type="entry name" value="Thioredoxin-like_sf"/>
</dbReference>
<evidence type="ECO:0000313" key="13">
    <source>
        <dbReference type="EMBL" id="QMS89952.1"/>
    </source>
</evidence>
<evidence type="ECO:0000256" key="8">
    <source>
        <dbReference type="ARBA" id="ARBA00023108"/>
    </source>
</evidence>
<comment type="domain">
    <text evidence="10">The N-terminus interacts with KaiC, while the C-terminal histidine kinase domain autophosphorylates and is probably responsible for self-oligomerization. The N-terminal domain stimulates the C-terminus to autophosphorylate.</text>
</comment>
<dbReference type="EMBL" id="CP054698">
    <property type="protein sequence ID" value="QMS89952.1"/>
    <property type="molecule type" value="Genomic_DNA"/>
</dbReference>
<dbReference type="InterPro" id="IPR004358">
    <property type="entry name" value="Sig_transdc_His_kin-like_C"/>
</dbReference>
<dbReference type="Gene3D" id="3.40.30.10">
    <property type="entry name" value="Glutaredoxin"/>
    <property type="match status" value="1"/>
</dbReference>
<evidence type="ECO:0000256" key="3">
    <source>
        <dbReference type="ARBA" id="ARBA00022679"/>
    </source>
</evidence>
<dbReference type="CDD" id="cd00082">
    <property type="entry name" value="HisKA"/>
    <property type="match status" value="1"/>
</dbReference>
<feature type="domain" description="Histidine kinase" evidence="12">
    <location>
        <begin position="175"/>
        <end position="400"/>
    </location>
</feature>
<keyword evidence="2 10" id="KW-0597">Phosphoprotein</keyword>
<evidence type="ECO:0000313" key="14">
    <source>
        <dbReference type="Proteomes" id="UP000514713"/>
    </source>
</evidence>
<feature type="coiled-coil region" evidence="11">
    <location>
        <begin position="145"/>
        <end position="172"/>
    </location>
</feature>
<dbReference type="SMART" id="SM00388">
    <property type="entry name" value="HisKA"/>
    <property type="match status" value="1"/>
</dbReference>
<dbReference type="RefSeq" id="WP_181927832.1">
    <property type="nucleotide sequence ID" value="NZ_CP054698.1"/>
</dbReference>
<evidence type="ECO:0000256" key="11">
    <source>
        <dbReference type="SAM" id="Coils"/>
    </source>
</evidence>
<keyword evidence="6 10" id="KW-0067">ATP-binding</keyword>
<evidence type="ECO:0000259" key="12">
    <source>
        <dbReference type="PROSITE" id="PS50109"/>
    </source>
</evidence>
<keyword evidence="8 10" id="KW-0090">Biological rhythms</keyword>
<evidence type="ECO:0000256" key="6">
    <source>
        <dbReference type="ARBA" id="ARBA00022840"/>
    </source>
</evidence>
<keyword evidence="3 10" id="KW-0808">Transferase</keyword>
<dbReference type="PANTHER" id="PTHR43711">
    <property type="entry name" value="TWO-COMPONENT HISTIDINE KINASE"/>
    <property type="match status" value="1"/>
</dbReference>
<accession>A0A7D7LGA4</accession>
<dbReference type="SUPFAM" id="SSF47384">
    <property type="entry name" value="Homodimeric domain of signal transducing histidine kinase"/>
    <property type="match status" value="1"/>
</dbReference>
<proteinExistence type="inferred from homology"/>
<dbReference type="CDD" id="cd00075">
    <property type="entry name" value="HATPase"/>
    <property type="match status" value="1"/>
</dbReference>
<dbReference type="InterPro" id="IPR005467">
    <property type="entry name" value="His_kinase_dom"/>
</dbReference>
<dbReference type="InterPro" id="IPR036890">
    <property type="entry name" value="HATPase_C_sf"/>
</dbReference>
<dbReference type="NCBIfam" id="NF006800">
    <property type="entry name" value="PRK09303.1"/>
    <property type="match status" value="1"/>
</dbReference>
<dbReference type="InterPro" id="IPR036097">
    <property type="entry name" value="HisK_dim/P_sf"/>
</dbReference>
<dbReference type="AlphaFoldDB" id="A0A7D7LGA4"/>
<keyword evidence="11" id="KW-0175">Coiled coil</keyword>
<evidence type="ECO:0000256" key="4">
    <source>
        <dbReference type="ARBA" id="ARBA00022741"/>
    </source>
</evidence>
<dbReference type="SUPFAM" id="SSF55874">
    <property type="entry name" value="ATPase domain of HSP90 chaperone/DNA topoisomerase II/histidine kinase"/>
    <property type="match status" value="1"/>
</dbReference>
<dbReference type="Gene3D" id="3.30.565.10">
    <property type="entry name" value="Histidine kinase-like ATPase, C-terminal domain"/>
    <property type="match status" value="1"/>
</dbReference>
<evidence type="ECO:0000256" key="9">
    <source>
        <dbReference type="ARBA" id="ARBA00055745"/>
    </source>
</evidence>
<sequence length="401" mass="45871">MLKHDYMQVSQDQPIYSEAPLQLLLFVDGRPKSRQQVQRIRAYLKELQAEYSFELQTIDVGQQPYLAEHFKLVATPALIKIHPEPRQVLAGSNIIAQLKNWWPRWQAAVDAYLKLQEDLQERIDDNVRVTSPKSTIRSVAVSAELIRLSDEIFRLKQEKDNLQEQLQFKDRVIAMLAHDLRNPLTAAAIAIETLQSNYNLETGQFQRLKPSLTAHLLKQARNQTKVIDRMIADLLQVGRGKDTEFPILPQKVQLGKLCLDVLEELCDRYTAKSQEVETDIPNDLPYVYADPERIRQVLVNLLDNAIKYTPEGGKISVAGLHRTTQKVQFSIGDTGPGIPVENRDRIFENHFRLQRDEGTEGYGIGLCLCQRIVLAHYGQIWVDSAPNNGAWFHFTLPVYPS</sequence>
<dbReference type="GO" id="GO:0007623">
    <property type="term" value="P:circadian rhythm"/>
    <property type="evidence" value="ECO:0007669"/>
    <property type="project" value="UniProtKB-UniRule"/>
</dbReference>
<keyword evidence="4 10" id="KW-0547">Nucleotide-binding</keyword>
<organism evidence="13 14">
    <name type="scientific">Nostoc edaphicum CCNP1411</name>
    <dbReference type="NCBI Taxonomy" id="1472755"/>
    <lineage>
        <taxon>Bacteria</taxon>
        <taxon>Bacillati</taxon>
        <taxon>Cyanobacteriota</taxon>
        <taxon>Cyanophyceae</taxon>
        <taxon>Nostocales</taxon>
        <taxon>Nostocaceae</taxon>
        <taxon>Nostoc</taxon>
    </lineage>
</organism>
<keyword evidence="5 10" id="KW-0418">Kinase</keyword>
<dbReference type="PROSITE" id="PS50109">
    <property type="entry name" value="HIS_KIN"/>
    <property type="match status" value="1"/>
</dbReference>
<dbReference type="CDD" id="cd02978">
    <property type="entry name" value="KaiB_like"/>
    <property type="match status" value="1"/>
</dbReference>
<dbReference type="SMART" id="SM00387">
    <property type="entry name" value="HATPase_c"/>
    <property type="match status" value="1"/>
</dbReference>
<dbReference type="InterPro" id="IPR011649">
    <property type="entry name" value="KaiB_domain"/>
</dbReference>
<comment type="function">
    <text evidence="10">Member of the two-component regulatory system SasA/RpaA involved in genome-wide circadian gene expression. One of several clock output pathways. Participates in the Kai clock protein complex, the main circadian regulator in cyanobacteria, via its interaction with KaiC. KaiC enhances the autophosphorylation activity of SasA, which then transfers its phosphate group to RpaA to activate it. In addition to its output function, recruits fold-shifted KaiB (KaiB(fs)) to KaiC to cooperatively form the KaiB(6):KaiC(6) complex (independent of SasA kinase activity). Required for robustness of the circadian rhythm of gene expression and is involved in clock output, also required for adaptation to light/dark cycles.</text>
</comment>
<dbReference type="InterPro" id="IPR050736">
    <property type="entry name" value="Sensor_HK_Regulatory"/>
</dbReference>
<protein>
    <recommendedName>
        <fullName evidence="10">Adaptive-response sensory-kinase SasA</fullName>
        <ecNumber evidence="10">2.7.13.3</ecNumber>
    </recommendedName>
    <alternativeName>
        <fullName evidence="10">Sensor histidine kinase SasA</fullName>
    </alternativeName>
</protein>